<comment type="caution">
    <text evidence="2">The sequence shown here is derived from an EMBL/GenBank/DDBJ whole genome shotgun (WGS) entry which is preliminary data.</text>
</comment>
<dbReference type="PROSITE" id="PS51257">
    <property type="entry name" value="PROKAR_LIPOPROTEIN"/>
    <property type="match status" value="1"/>
</dbReference>
<dbReference type="InterPro" id="IPR001279">
    <property type="entry name" value="Metallo-B-lactamas"/>
</dbReference>
<dbReference type="Gene3D" id="3.60.15.10">
    <property type="entry name" value="Ribonuclease Z/Hydroxyacylglutathione hydrolase-like"/>
    <property type="match status" value="1"/>
</dbReference>
<gene>
    <name evidence="2" type="ORF">D3878_06615</name>
</gene>
<accession>A0A3A3FYT0</accession>
<dbReference type="InterPro" id="IPR024884">
    <property type="entry name" value="NAPE-PLD"/>
</dbReference>
<proteinExistence type="predicted"/>
<protein>
    <submittedName>
        <fullName evidence="2">MBL fold metallo-hydrolase</fullName>
    </submittedName>
</protein>
<dbReference type="OrthoDB" id="9805728at2"/>
<evidence type="ECO:0000313" key="2">
    <source>
        <dbReference type="EMBL" id="RJG01297.1"/>
    </source>
</evidence>
<dbReference type="PANTHER" id="PTHR15032:SF4">
    <property type="entry name" value="N-ACYL-PHOSPHATIDYLETHANOLAMINE-HYDROLYZING PHOSPHOLIPASE D"/>
    <property type="match status" value="1"/>
</dbReference>
<dbReference type="Proteomes" id="UP000266327">
    <property type="component" value="Unassembled WGS sequence"/>
</dbReference>
<dbReference type="InterPro" id="IPR036866">
    <property type="entry name" value="RibonucZ/Hydroxyglut_hydro"/>
</dbReference>
<keyword evidence="2" id="KW-0378">Hydrolase</keyword>
<dbReference type="GO" id="GO:0005737">
    <property type="term" value="C:cytoplasm"/>
    <property type="evidence" value="ECO:0007669"/>
    <property type="project" value="TreeGrafter"/>
</dbReference>
<organism evidence="2 3">
    <name type="scientific">Noviherbaspirillum sedimenti</name>
    <dbReference type="NCBI Taxonomy" id="2320865"/>
    <lineage>
        <taxon>Bacteria</taxon>
        <taxon>Pseudomonadati</taxon>
        <taxon>Pseudomonadota</taxon>
        <taxon>Betaproteobacteria</taxon>
        <taxon>Burkholderiales</taxon>
        <taxon>Oxalobacteraceae</taxon>
        <taxon>Noviherbaspirillum</taxon>
    </lineage>
</organism>
<dbReference type="Pfam" id="PF12706">
    <property type="entry name" value="Lactamase_B_2"/>
    <property type="match status" value="1"/>
</dbReference>
<dbReference type="GO" id="GO:0070290">
    <property type="term" value="F:N-acylphosphatidylethanolamine-specific phospholipase D activity"/>
    <property type="evidence" value="ECO:0007669"/>
    <property type="project" value="InterPro"/>
</dbReference>
<evidence type="ECO:0000259" key="1">
    <source>
        <dbReference type="Pfam" id="PF12706"/>
    </source>
</evidence>
<dbReference type="EMBL" id="QYUQ01000002">
    <property type="protein sequence ID" value="RJG01297.1"/>
    <property type="molecule type" value="Genomic_DNA"/>
</dbReference>
<reference evidence="3" key="1">
    <citation type="submission" date="2018-09" db="EMBL/GenBank/DDBJ databases">
        <authorList>
            <person name="Zhu H."/>
        </authorList>
    </citation>
    <scope>NUCLEOTIDE SEQUENCE [LARGE SCALE GENOMIC DNA]</scope>
    <source>
        <strain evidence="3">K1S02-23</strain>
    </source>
</reference>
<name>A0A3A3FYT0_9BURK</name>
<dbReference type="PIRSF" id="PIRSF038896">
    <property type="entry name" value="NAPE-PLD"/>
    <property type="match status" value="1"/>
</dbReference>
<evidence type="ECO:0000313" key="3">
    <source>
        <dbReference type="Proteomes" id="UP000266327"/>
    </source>
</evidence>
<sequence>MKKQLIRMVWVLLALLGLLSVGACAYIQHPKFGRLPEGERLDIIQKSPNYADGEFRNQVPTPMFTDGSSFLDALVSNLFTKSVRPKPGVPLPSIKTDLKALDPAKDTVVWMGHSSYFVQLGGKRLLIDPVFSTSAAPVTFANKAFEGTSIYTAEDMPAIDYLLITHDHWDHLDYPSVKALEPKVRHVVAGLGVGAYLEQWGYSKEKIHEADWFATVNLEEGFTIHVLPARHYSGRLLTRNRTLWAGYALETSTRRIFFSGDSGYGPHFREIGQRYKGFDLAVLDTGQYDRRWANIHMNPEEAARAADELQAKTLLPAHVGRFTLAKHSWDEPFKRISAASEGKRPKLLTPKIGEPLYLDGHTQQFSKWWEGID</sequence>
<dbReference type="SUPFAM" id="SSF56281">
    <property type="entry name" value="Metallo-hydrolase/oxidoreductase"/>
    <property type="match status" value="1"/>
</dbReference>
<dbReference type="GO" id="GO:0008270">
    <property type="term" value="F:zinc ion binding"/>
    <property type="evidence" value="ECO:0007669"/>
    <property type="project" value="InterPro"/>
</dbReference>
<dbReference type="AlphaFoldDB" id="A0A3A3FYT0"/>
<feature type="domain" description="Metallo-beta-lactamase" evidence="1">
    <location>
        <begin position="124"/>
        <end position="318"/>
    </location>
</feature>
<dbReference type="PANTHER" id="PTHR15032">
    <property type="entry name" value="N-ACYL-PHOSPHATIDYLETHANOLAMINE-HYDROLYZING PHOSPHOLIPASE D"/>
    <property type="match status" value="1"/>
</dbReference>
<dbReference type="RefSeq" id="WP_119784746.1">
    <property type="nucleotide sequence ID" value="NZ_QYUQ01000002.1"/>
</dbReference>
<keyword evidence="3" id="KW-1185">Reference proteome</keyword>